<name>A0A8S5P7B6_9CAUD</name>
<accession>A0A8S5P7B6</accession>
<evidence type="ECO:0000313" key="2">
    <source>
        <dbReference type="EMBL" id="DAE02323.1"/>
    </source>
</evidence>
<protein>
    <submittedName>
        <fullName evidence="2">Uncharacterized protein</fullName>
    </submittedName>
</protein>
<feature type="region of interest" description="Disordered" evidence="1">
    <location>
        <begin position="1"/>
        <end position="29"/>
    </location>
</feature>
<proteinExistence type="predicted"/>
<reference evidence="2" key="1">
    <citation type="journal article" date="2021" name="Proc. Natl. Acad. Sci. U.S.A.">
        <title>A Catalog of Tens of Thousands of Viruses from Human Metagenomes Reveals Hidden Associations with Chronic Diseases.</title>
        <authorList>
            <person name="Tisza M.J."/>
            <person name="Buck C.B."/>
        </authorList>
    </citation>
    <scope>NUCLEOTIDE SEQUENCE</scope>
    <source>
        <strain evidence="2">CttEB8</strain>
    </source>
</reference>
<evidence type="ECO:0000256" key="1">
    <source>
        <dbReference type="SAM" id="MobiDB-lite"/>
    </source>
</evidence>
<sequence>MDGENPTMDDRGASSLRSSGSMKRQVVQV</sequence>
<feature type="compositionally biased region" description="Polar residues" evidence="1">
    <location>
        <begin position="15"/>
        <end position="29"/>
    </location>
</feature>
<dbReference type="EMBL" id="BK015344">
    <property type="protein sequence ID" value="DAE02323.1"/>
    <property type="molecule type" value="Genomic_DNA"/>
</dbReference>
<organism evidence="2">
    <name type="scientific">Herelleviridae sp. cttEB8</name>
    <dbReference type="NCBI Taxonomy" id="2825832"/>
    <lineage>
        <taxon>Viruses</taxon>
        <taxon>Duplodnaviria</taxon>
        <taxon>Heunggongvirae</taxon>
        <taxon>Uroviricota</taxon>
        <taxon>Caudoviricetes</taxon>
        <taxon>Herelleviridae</taxon>
    </lineage>
</organism>